<reference evidence="1" key="1">
    <citation type="submission" date="2020-07" db="EMBL/GenBank/DDBJ databases">
        <title>Clarias magur genome sequencing, assembly and annotation.</title>
        <authorList>
            <person name="Kushwaha B."/>
            <person name="Kumar R."/>
            <person name="Das P."/>
            <person name="Joshi C.G."/>
            <person name="Kumar D."/>
            <person name="Nagpure N.S."/>
            <person name="Pandey M."/>
            <person name="Agarwal S."/>
            <person name="Srivastava S."/>
            <person name="Singh M."/>
            <person name="Sahoo L."/>
            <person name="Jayasankar P."/>
            <person name="Meher P.K."/>
            <person name="Koringa P.G."/>
            <person name="Iquebal M.A."/>
            <person name="Das S.P."/>
            <person name="Bit A."/>
            <person name="Patnaik S."/>
            <person name="Patel N."/>
            <person name="Shah T.M."/>
            <person name="Hinsu A."/>
            <person name="Jena J.K."/>
        </authorList>
    </citation>
    <scope>NUCLEOTIDE SEQUENCE</scope>
    <source>
        <strain evidence="1">CIFAMagur01</strain>
        <tissue evidence="1">Testis</tissue>
    </source>
</reference>
<keyword evidence="2" id="KW-1185">Reference proteome</keyword>
<evidence type="ECO:0000313" key="2">
    <source>
        <dbReference type="Proteomes" id="UP000727407"/>
    </source>
</evidence>
<proteinExistence type="predicted"/>
<organism evidence="1 2">
    <name type="scientific">Clarias magur</name>
    <name type="common">Asian catfish</name>
    <name type="synonym">Macropteronotus magur</name>
    <dbReference type="NCBI Taxonomy" id="1594786"/>
    <lineage>
        <taxon>Eukaryota</taxon>
        <taxon>Metazoa</taxon>
        <taxon>Chordata</taxon>
        <taxon>Craniata</taxon>
        <taxon>Vertebrata</taxon>
        <taxon>Euteleostomi</taxon>
        <taxon>Actinopterygii</taxon>
        <taxon>Neopterygii</taxon>
        <taxon>Teleostei</taxon>
        <taxon>Ostariophysi</taxon>
        <taxon>Siluriformes</taxon>
        <taxon>Clariidae</taxon>
        <taxon>Clarias</taxon>
    </lineage>
</organism>
<feature type="non-terminal residue" evidence="1">
    <location>
        <position position="1"/>
    </location>
</feature>
<dbReference type="AlphaFoldDB" id="A0A8J4UHZ0"/>
<dbReference type="Proteomes" id="UP000727407">
    <property type="component" value="Unassembled WGS sequence"/>
</dbReference>
<feature type="non-terminal residue" evidence="1">
    <location>
        <position position="239"/>
    </location>
</feature>
<evidence type="ECO:0000313" key="1">
    <source>
        <dbReference type="EMBL" id="KAF5900564.1"/>
    </source>
</evidence>
<comment type="caution">
    <text evidence="1">The sequence shown here is derived from an EMBL/GenBank/DDBJ whole genome shotgun (WGS) entry which is preliminary data.</text>
</comment>
<dbReference type="OrthoDB" id="8960455at2759"/>
<gene>
    <name evidence="1" type="ORF">DAT39_009668</name>
</gene>
<protein>
    <submittedName>
        <fullName evidence="1">Uncharacterized protein</fullName>
    </submittedName>
</protein>
<accession>A0A8J4UHZ0</accession>
<name>A0A8J4UHZ0_CLAMG</name>
<dbReference type="EMBL" id="QNUK01000132">
    <property type="protein sequence ID" value="KAF5900564.1"/>
    <property type="molecule type" value="Genomic_DNA"/>
</dbReference>
<sequence>KQRLQIVGQIFDDTDSDSEPEEAIKRRCHNLIPCPVPPIHPPTPDNEACQTTARPLLDRRQTESYFTAAAPVPLSTPCMPSSPLRHSSVGHFERMHFEDGYCAASASQVATRVSHTPSSSMGQISATPLSDEHFIRPKFRLGTTGTGPIPCSAAQLHILTLLEHVKEQQMQLAAAVNNLAARLGTEAPVAEMPNDIRAVRKNQSSTNAADSEIDSYAIRWFNLAPDRGGGRKDRSRVKE</sequence>